<dbReference type="Gene3D" id="1.10.340.70">
    <property type="match status" value="1"/>
</dbReference>
<sequence length="442" mass="48650">MPESSYTETRRTTRPRDTVPFCAYCKNRGHIISECFALKRRNSPNSTSPPRNESNLCVSTLPPTSWKDESDCQDFSPFVTDGFVTLLGNPSERIPIRILRDTGASQSFVLENVLPFDKDSCTGTSVIVQGFEMGAVSVPLHHISLFSKLVTGNVTVGIRPSLPVKGISMLLGNDLAGGKVLPSPVVTHISPTSLGPDNLNVAYPDVFHSCVVTRARARRAKEFSGKEDDDGLIDLWDTFIAQPSPICSGGGKLQGSPSQSVRPCLPKLTPSREQLVNEQNNDSSLGPLFREAVPEKDIGLMSCGYFIREGVLMRKWRPLTAAASDEWRILYQVVVPAPYRNEILSLAHDHHFSGHLGVNKTTDRTLRHFFWPGLKRDVAKYCKTCHVCQVAGKPNQLIPPAPLQPIPAMSEPFEHVILDCVGPLPRTKADSIRWSGRGLGPY</sequence>
<dbReference type="InterPro" id="IPR041588">
    <property type="entry name" value="Integrase_H2C2"/>
</dbReference>
<dbReference type="FunFam" id="1.10.340.70:FF:000001">
    <property type="entry name" value="Retrovirus-related Pol polyprotein from transposon gypsy-like Protein"/>
    <property type="match status" value="1"/>
</dbReference>
<dbReference type="PANTHER" id="PTHR46888">
    <property type="entry name" value="ZINC KNUCKLE DOMAINCONTAINING PROTEIN-RELATED"/>
    <property type="match status" value="1"/>
</dbReference>
<protein>
    <recommendedName>
        <fullName evidence="1">Gypsy retrotransposon integrase-like protein 1</fullName>
    </recommendedName>
</protein>
<dbReference type="Proteomes" id="UP000515152">
    <property type="component" value="Chromosome 5"/>
</dbReference>
<proteinExistence type="predicted"/>
<dbReference type="Gene3D" id="4.10.60.10">
    <property type="entry name" value="Zinc finger, CCHC-type"/>
    <property type="match status" value="1"/>
</dbReference>
<dbReference type="AlphaFoldDB" id="A0A6P8FJB1"/>
<keyword evidence="3" id="KW-1185">Reference proteome</keyword>
<dbReference type="KEGG" id="char:116220521"/>
<evidence type="ECO:0000259" key="2">
    <source>
        <dbReference type="Pfam" id="PF17921"/>
    </source>
</evidence>
<reference evidence="4" key="1">
    <citation type="submission" date="2025-08" db="UniProtKB">
        <authorList>
            <consortium name="RefSeq"/>
        </authorList>
    </citation>
    <scope>IDENTIFICATION</scope>
</reference>
<evidence type="ECO:0000313" key="3">
    <source>
        <dbReference type="Proteomes" id="UP000515152"/>
    </source>
</evidence>
<dbReference type="Pfam" id="PF17921">
    <property type="entry name" value="Integrase_H2C2"/>
    <property type="match status" value="1"/>
</dbReference>
<feature type="domain" description="Integrase zinc-binding" evidence="2">
    <location>
        <begin position="335"/>
        <end position="391"/>
    </location>
</feature>
<gene>
    <name evidence="4" type="primary">LOC116220521</name>
</gene>
<evidence type="ECO:0000313" key="4">
    <source>
        <dbReference type="RefSeq" id="XP_031423650.1"/>
    </source>
</evidence>
<dbReference type="RefSeq" id="XP_031423650.1">
    <property type="nucleotide sequence ID" value="XM_031567790.2"/>
</dbReference>
<name>A0A6P8FJB1_CLUHA</name>
<organism evidence="3 4">
    <name type="scientific">Clupea harengus</name>
    <name type="common">Atlantic herring</name>
    <dbReference type="NCBI Taxonomy" id="7950"/>
    <lineage>
        <taxon>Eukaryota</taxon>
        <taxon>Metazoa</taxon>
        <taxon>Chordata</taxon>
        <taxon>Craniata</taxon>
        <taxon>Vertebrata</taxon>
        <taxon>Euteleostomi</taxon>
        <taxon>Actinopterygii</taxon>
        <taxon>Neopterygii</taxon>
        <taxon>Teleostei</taxon>
        <taxon>Clupei</taxon>
        <taxon>Clupeiformes</taxon>
        <taxon>Clupeoidei</taxon>
        <taxon>Clupeidae</taxon>
        <taxon>Clupea</taxon>
    </lineage>
</organism>
<dbReference type="PANTHER" id="PTHR46888:SF13">
    <property type="entry name" value="RIBONUCLEASE H"/>
    <property type="match status" value="1"/>
</dbReference>
<dbReference type="GeneID" id="116220521"/>
<accession>A0A6P8FJB1</accession>
<evidence type="ECO:0000256" key="1">
    <source>
        <dbReference type="ARBA" id="ARBA00039658"/>
    </source>
</evidence>